<feature type="transmembrane region" description="Helical" evidence="2">
    <location>
        <begin position="417"/>
        <end position="438"/>
    </location>
</feature>
<feature type="transmembrane region" description="Helical" evidence="2">
    <location>
        <begin position="74"/>
        <end position="98"/>
    </location>
</feature>
<sequence>MRDGPPGAREARGAGTRRMRPEARAGRARVASAQRLRQARSRIPRSEKALTVYTVVLVALIYGTPALIASRDGWGAGAGSPVSLVIAGLALSIAFFAAGRSRGPLMFTVADVDLLLASPAPRTATARWRPALLTLVFASVGALVGAIVLAPVQPPDPGAGAAIVEGTLGGIGLGVGVLIAWTLGEAGRRYALLCVPGLALAAWAVADPSRAAWAMAGTPPLWGAALASSGHAPFTALVVVALAGIAIVAQRILLVRAPGERLRRQADRWDRARSAATTLDLRTAAGALGDRTPRFFRTMRLSRVLGGSGMLRAVFARDLVGGIRRWPELATGAALVALGSGILAAAPDTNWSLAAVALVTVGTGRAAGGLRAHAENLGRANHLDPPIERAAWAHTGLPSAVGAVGLLAGLVVGTDGWAALCAVLVVVNALVLLIPAAYRFRPPEALMGPINTPAGDLSSAVVVAWWIRTHLFLVGTWWLALLLPPPARVVLLAAVLLLAVLWAHRSFVRERTSVAG</sequence>
<feature type="transmembrane region" description="Helical" evidence="2">
    <location>
        <begin position="190"/>
        <end position="206"/>
    </location>
</feature>
<feature type="transmembrane region" description="Helical" evidence="2">
    <location>
        <begin position="459"/>
        <end position="480"/>
    </location>
</feature>
<organism evidence="3 4">
    <name type="scientific">Microbacterium nanhaiense</name>
    <dbReference type="NCBI Taxonomy" id="1301026"/>
    <lineage>
        <taxon>Bacteria</taxon>
        <taxon>Bacillati</taxon>
        <taxon>Actinomycetota</taxon>
        <taxon>Actinomycetes</taxon>
        <taxon>Micrococcales</taxon>
        <taxon>Microbacteriaceae</taxon>
        <taxon>Microbacterium</taxon>
    </lineage>
</organism>
<reference evidence="4" key="1">
    <citation type="journal article" date="2019" name="Int. J. Syst. Evol. Microbiol.">
        <title>The Global Catalogue of Microorganisms (GCM) 10K type strain sequencing project: providing services to taxonomists for standard genome sequencing and annotation.</title>
        <authorList>
            <consortium name="The Broad Institute Genomics Platform"/>
            <consortium name="The Broad Institute Genome Sequencing Center for Infectious Disease"/>
            <person name="Wu L."/>
            <person name="Ma J."/>
        </authorList>
    </citation>
    <scope>NUCLEOTIDE SEQUENCE [LARGE SCALE GENOMIC DNA]</scope>
    <source>
        <strain evidence="4">CGMCC 4.7181</strain>
    </source>
</reference>
<comment type="caution">
    <text evidence="3">The sequence shown here is derived from an EMBL/GenBank/DDBJ whole genome shotgun (WGS) entry which is preliminary data.</text>
</comment>
<keyword evidence="4" id="KW-1185">Reference proteome</keyword>
<gene>
    <name evidence="3" type="ORF">GCM10010910_26830</name>
</gene>
<name>A0ABQ2N4H4_9MICO</name>
<keyword evidence="2" id="KW-0812">Transmembrane</keyword>
<feature type="transmembrane region" description="Helical" evidence="2">
    <location>
        <begin position="391"/>
        <end position="411"/>
    </location>
</feature>
<evidence type="ECO:0000256" key="2">
    <source>
        <dbReference type="SAM" id="Phobius"/>
    </source>
</evidence>
<feature type="region of interest" description="Disordered" evidence="1">
    <location>
        <begin position="1"/>
        <end position="31"/>
    </location>
</feature>
<evidence type="ECO:0000313" key="4">
    <source>
        <dbReference type="Proteomes" id="UP000638043"/>
    </source>
</evidence>
<feature type="transmembrane region" description="Helical" evidence="2">
    <location>
        <begin position="486"/>
        <end position="503"/>
    </location>
</feature>
<keyword evidence="2" id="KW-0472">Membrane</keyword>
<accession>A0ABQ2N4H4</accession>
<feature type="transmembrane region" description="Helical" evidence="2">
    <location>
        <begin position="131"/>
        <end position="152"/>
    </location>
</feature>
<dbReference type="RefSeq" id="WP_188702729.1">
    <property type="nucleotide sequence ID" value="NZ_BMMQ01000010.1"/>
</dbReference>
<feature type="transmembrane region" description="Helical" evidence="2">
    <location>
        <begin position="158"/>
        <end position="183"/>
    </location>
</feature>
<feature type="transmembrane region" description="Helical" evidence="2">
    <location>
        <begin position="50"/>
        <end position="68"/>
    </location>
</feature>
<feature type="transmembrane region" description="Helical" evidence="2">
    <location>
        <begin position="234"/>
        <end position="254"/>
    </location>
</feature>
<keyword evidence="2" id="KW-1133">Transmembrane helix</keyword>
<evidence type="ECO:0000313" key="3">
    <source>
        <dbReference type="EMBL" id="GGO66730.1"/>
    </source>
</evidence>
<dbReference type="EMBL" id="BMMQ01000010">
    <property type="protein sequence ID" value="GGO66730.1"/>
    <property type="molecule type" value="Genomic_DNA"/>
</dbReference>
<protein>
    <recommendedName>
        <fullName evidence="5">ABC transporter permease</fullName>
    </recommendedName>
</protein>
<proteinExistence type="predicted"/>
<feature type="compositionally biased region" description="Low complexity" evidence="1">
    <location>
        <begin position="1"/>
        <end position="16"/>
    </location>
</feature>
<evidence type="ECO:0000256" key="1">
    <source>
        <dbReference type="SAM" id="MobiDB-lite"/>
    </source>
</evidence>
<evidence type="ECO:0008006" key="5">
    <source>
        <dbReference type="Google" id="ProtNLM"/>
    </source>
</evidence>
<dbReference type="Proteomes" id="UP000638043">
    <property type="component" value="Unassembled WGS sequence"/>
</dbReference>